<proteinExistence type="predicted"/>
<dbReference type="OrthoDB" id="9798763at2"/>
<accession>A0A1H0ER72</accession>
<dbReference type="InterPro" id="IPR000572">
    <property type="entry name" value="OxRdtase_Mopterin-bd_dom"/>
</dbReference>
<keyword evidence="3" id="KW-1185">Reference proteome</keyword>
<dbReference type="InterPro" id="IPR036374">
    <property type="entry name" value="OxRdtase_Mopterin-bd_sf"/>
</dbReference>
<evidence type="ECO:0000259" key="1">
    <source>
        <dbReference type="Pfam" id="PF00174"/>
    </source>
</evidence>
<dbReference type="AlphaFoldDB" id="A0A1H0ER72"/>
<dbReference type="Proteomes" id="UP000324252">
    <property type="component" value="Unassembled WGS sequence"/>
</dbReference>
<dbReference type="Pfam" id="PF00174">
    <property type="entry name" value="Oxidored_molyb"/>
    <property type="match status" value="1"/>
</dbReference>
<name>A0A1H0ER72_9RHOB</name>
<dbReference type="SUPFAM" id="SSF56524">
    <property type="entry name" value="Oxidoreductase molybdopterin-binding domain"/>
    <property type="match status" value="1"/>
</dbReference>
<dbReference type="RefSeq" id="WP_149787431.1">
    <property type="nucleotide sequence ID" value="NZ_FNIO01000002.1"/>
</dbReference>
<dbReference type="Gene3D" id="3.90.420.10">
    <property type="entry name" value="Oxidoreductase, molybdopterin-binding domain"/>
    <property type="match status" value="1"/>
</dbReference>
<evidence type="ECO:0000313" key="3">
    <source>
        <dbReference type="Proteomes" id="UP000324252"/>
    </source>
</evidence>
<sequence>MRLILAFAIMVLGATAPRAEMPAKLLLSAPEGRMLLEIVITDPAPGAGAARTVRLDEAMLRFLPSEAFSTSTIWTEGVQHFRGVRLRTLMDCLGIRDGVLTLTAKNEYLVEIPMAELRGDGALVAYERNGRPMETRDKGPLWLVYPYDADPAFRTETVYAQSIWQLDRIEVTP</sequence>
<dbReference type="EMBL" id="FQZZ01000005">
    <property type="protein sequence ID" value="SHK40178.1"/>
    <property type="molecule type" value="Genomic_DNA"/>
</dbReference>
<evidence type="ECO:0000313" key="2">
    <source>
        <dbReference type="EMBL" id="SHK40178.1"/>
    </source>
</evidence>
<organism evidence="2 3">
    <name type="scientific">Lutimaribacter pacificus</name>
    <dbReference type="NCBI Taxonomy" id="391948"/>
    <lineage>
        <taxon>Bacteria</taxon>
        <taxon>Pseudomonadati</taxon>
        <taxon>Pseudomonadota</taxon>
        <taxon>Alphaproteobacteria</taxon>
        <taxon>Rhodobacterales</taxon>
        <taxon>Roseobacteraceae</taxon>
        <taxon>Lutimaribacter</taxon>
    </lineage>
</organism>
<gene>
    <name evidence="2" type="ORF">SAMN05444142_10533</name>
</gene>
<feature type="domain" description="Oxidoreductase molybdopterin-binding" evidence="1">
    <location>
        <begin position="77"/>
        <end position="146"/>
    </location>
</feature>
<reference evidence="2 3" key="1">
    <citation type="submission" date="2016-11" db="EMBL/GenBank/DDBJ databases">
        <authorList>
            <person name="Varghese N."/>
            <person name="Submissions S."/>
        </authorList>
    </citation>
    <scope>NUCLEOTIDE SEQUENCE [LARGE SCALE GENOMIC DNA]</scope>
    <source>
        <strain evidence="2 3">DSM 29620</strain>
    </source>
</reference>
<protein>
    <recommendedName>
        <fullName evidence="1">Oxidoreductase molybdopterin-binding domain-containing protein</fullName>
    </recommendedName>
</protein>